<comment type="caution">
    <text evidence="2">The sequence shown here is derived from an EMBL/GenBank/DDBJ whole genome shotgun (WGS) entry which is preliminary data.</text>
</comment>
<sequence>MKNAFKLGFLALALSLTFAACNSEKKGTGKDTIGTDTTVKADTTIKADTTMKDTVVKTDTTVVKK</sequence>
<proteinExistence type="predicted"/>
<feature type="signal peptide" evidence="1">
    <location>
        <begin position="1"/>
        <end position="19"/>
    </location>
</feature>
<gene>
    <name evidence="2" type="ORF">EZJ43_06590</name>
</gene>
<dbReference type="Proteomes" id="UP000295668">
    <property type="component" value="Unassembled WGS sequence"/>
</dbReference>
<evidence type="ECO:0000313" key="3">
    <source>
        <dbReference type="Proteomes" id="UP000295668"/>
    </source>
</evidence>
<dbReference type="EMBL" id="SJCY01000003">
    <property type="protein sequence ID" value="TDG36944.1"/>
    <property type="molecule type" value="Genomic_DNA"/>
</dbReference>
<keyword evidence="1" id="KW-0732">Signal</keyword>
<keyword evidence="3" id="KW-1185">Reference proteome</keyword>
<evidence type="ECO:0000256" key="1">
    <source>
        <dbReference type="SAM" id="SignalP"/>
    </source>
</evidence>
<accession>A0A4R5MMN3</accession>
<feature type="chain" id="PRO_5020307691" description="Entericidin" evidence="1">
    <location>
        <begin position="20"/>
        <end position="65"/>
    </location>
</feature>
<reference evidence="2 3" key="1">
    <citation type="submission" date="2019-02" db="EMBL/GenBank/DDBJ databases">
        <title>Pedobacter sp. nov., a novel speices isolated from soil of pinguins habitat in Antarcitica.</title>
        <authorList>
            <person name="He R.-H."/>
        </authorList>
    </citation>
    <scope>NUCLEOTIDE SEQUENCE [LARGE SCALE GENOMIC DNA]</scope>
    <source>
        <strain evidence="2 3">E01020</strain>
    </source>
</reference>
<dbReference type="PROSITE" id="PS51257">
    <property type="entry name" value="PROKAR_LIPOPROTEIN"/>
    <property type="match status" value="1"/>
</dbReference>
<protein>
    <recommendedName>
        <fullName evidence="4">Entericidin</fullName>
    </recommendedName>
</protein>
<evidence type="ECO:0000313" key="2">
    <source>
        <dbReference type="EMBL" id="TDG36944.1"/>
    </source>
</evidence>
<organism evidence="2 3">
    <name type="scientific">Pedobacter changchengzhani</name>
    <dbReference type="NCBI Taxonomy" id="2529274"/>
    <lineage>
        <taxon>Bacteria</taxon>
        <taxon>Pseudomonadati</taxon>
        <taxon>Bacteroidota</taxon>
        <taxon>Sphingobacteriia</taxon>
        <taxon>Sphingobacteriales</taxon>
        <taxon>Sphingobacteriaceae</taxon>
        <taxon>Pedobacter</taxon>
    </lineage>
</organism>
<dbReference type="RefSeq" id="WP_133261890.1">
    <property type="nucleotide sequence ID" value="NZ_SJCY01000003.1"/>
</dbReference>
<name>A0A4R5MMN3_9SPHI</name>
<evidence type="ECO:0008006" key="4">
    <source>
        <dbReference type="Google" id="ProtNLM"/>
    </source>
</evidence>
<dbReference type="AlphaFoldDB" id="A0A4R5MMN3"/>